<sequence>MKRVIFLRTFLNSIKLPNKQAMFKLNRVGMDITVVYMFILLLIVSIPSITNQLTTGAGAQMNLLFFLIYFLIFNYLPLTMIVFLFLTLMAYIGTGITKLLRRKVRFPMLWKLTAYITTIPFLLYTALAFFFAIGDVFAALFSLYTFLFLIKLITIYPKRKKRKQEFY</sequence>
<accession>A0ABW3ZWW1</accession>
<organism evidence="2 3">
    <name type="scientific">Lentibacillus salinarum</name>
    <dbReference type="NCBI Taxonomy" id="446820"/>
    <lineage>
        <taxon>Bacteria</taxon>
        <taxon>Bacillati</taxon>
        <taxon>Bacillota</taxon>
        <taxon>Bacilli</taxon>
        <taxon>Bacillales</taxon>
        <taxon>Bacillaceae</taxon>
        <taxon>Lentibacillus</taxon>
    </lineage>
</organism>
<feature type="transmembrane region" description="Helical" evidence="1">
    <location>
        <begin position="112"/>
        <end position="131"/>
    </location>
</feature>
<keyword evidence="1" id="KW-0472">Membrane</keyword>
<keyword evidence="3" id="KW-1185">Reference proteome</keyword>
<feature type="transmembrane region" description="Helical" evidence="1">
    <location>
        <begin position="28"/>
        <end position="46"/>
    </location>
</feature>
<evidence type="ECO:0008006" key="4">
    <source>
        <dbReference type="Google" id="ProtNLM"/>
    </source>
</evidence>
<reference evidence="3" key="1">
    <citation type="journal article" date="2019" name="Int. J. Syst. Evol. Microbiol.">
        <title>The Global Catalogue of Microorganisms (GCM) 10K type strain sequencing project: providing services to taxonomists for standard genome sequencing and annotation.</title>
        <authorList>
            <consortium name="The Broad Institute Genomics Platform"/>
            <consortium name="The Broad Institute Genome Sequencing Center for Infectious Disease"/>
            <person name="Wu L."/>
            <person name="Ma J."/>
        </authorList>
    </citation>
    <scope>NUCLEOTIDE SEQUENCE [LARGE SCALE GENOMIC DNA]</scope>
    <source>
        <strain evidence="3">CCUG 54822</strain>
    </source>
</reference>
<gene>
    <name evidence="2" type="ORF">ACFQ4A_13460</name>
</gene>
<name>A0ABW3ZWW1_9BACI</name>
<keyword evidence="1" id="KW-0812">Transmembrane</keyword>
<feature type="transmembrane region" description="Helical" evidence="1">
    <location>
        <begin position="137"/>
        <end position="156"/>
    </location>
</feature>
<evidence type="ECO:0000313" key="3">
    <source>
        <dbReference type="Proteomes" id="UP001597178"/>
    </source>
</evidence>
<dbReference type="Proteomes" id="UP001597178">
    <property type="component" value="Unassembled WGS sequence"/>
</dbReference>
<protein>
    <recommendedName>
        <fullName evidence="4">DUF1189 domain-containing protein</fullName>
    </recommendedName>
</protein>
<feature type="transmembrane region" description="Helical" evidence="1">
    <location>
        <begin position="66"/>
        <end position="91"/>
    </location>
</feature>
<evidence type="ECO:0000313" key="2">
    <source>
        <dbReference type="EMBL" id="MFD1362663.1"/>
    </source>
</evidence>
<proteinExistence type="predicted"/>
<comment type="caution">
    <text evidence="2">The sequence shown here is derived from an EMBL/GenBank/DDBJ whole genome shotgun (WGS) entry which is preliminary data.</text>
</comment>
<evidence type="ECO:0000256" key="1">
    <source>
        <dbReference type="SAM" id="Phobius"/>
    </source>
</evidence>
<keyword evidence="1" id="KW-1133">Transmembrane helix</keyword>
<dbReference type="EMBL" id="JBHTNH010000028">
    <property type="protein sequence ID" value="MFD1362663.1"/>
    <property type="molecule type" value="Genomic_DNA"/>
</dbReference>